<organism evidence="2 3">
    <name type="scientific">Microdochium trichocladiopsis</name>
    <dbReference type="NCBI Taxonomy" id="1682393"/>
    <lineage>
        <taxon>Eukaryota</taxon>
        <taxon>Fungi</taxon>
        <taxon>Dikarya</taxon>
        <taxon>Ascomycota</taxon>
        <taxon>Pezizomycotina</taxon>
        <taxon>Sordariomycetes</taxon>
        <taxon>Xylariomycetidae</taxon>
        <taxon>Xylariales</taxon>
        <taxon>Microdochiaceae</taxon>
        <taxon>Microdochium</taxon>
    </lineage>
</organism>
<gene>
    <name evidence="2" type="ORF">B0I36DRAFT_345999</name>
</gene>
<dbReference type="RefSeq" id="XP_046017082.1">
    <property type="nucleotide sequence ID" value="XM_046156415.1"/>
</dbReference>
<dbReference type="EMBL" id="JAGTJQ010000002">
    <property type="protein sequence ID" value="KAH7037961.1"/>
    <property type="molecule type" value="Genomic_DNA"/>
</dbReference>
<evidence type="ECO:0000313" key="3">
    <source>
        <dbReference type="Proteomes" id="UP000756346"/>
    </source>
</evidence>
<comment type="caution">
    <text evidence="2">The sequence shown here is derived from an EMBL/GenBank/DDBJ whole genome shotgun (WGS) entry which is preliminary data.</text>
</comment>
<feature type="compositionally biased region" description="Basic and acidic residues" evidence="1">
    <location>
        <begin position="28"/>
        <end position="40"/>
    </location>
</feature>
<feature type="compositionally biased region" description="Basic and acidic residues" evidence="1">
    <location>
        <begin position="95"/>
        <end position="122"/>
    </location>
</feature>
<dbReference type="AlphaFoldDB" id="A0A9P9BUT1"/>
<accession>A0A9P9BUT1</accession>
<dbReference type="GeneID" id="70185961"/>
<sequence>MCCRPGLLEVSHGGLILKRMGHLNESLGDVHRREKTHHPCDQPGSDSNLVHNHSASRSSILGRRHGRVHEGHEKERKGKERKSKESKGKERKGKGKEGKGKGKESKGKDSKRSRLADKTMNL</sequence>
<keyword evidence="3" id="KW-1185">Reference proteome</keyword>
<reference evidence="2" key="1">
    <citation type="journal article" date="2021" name="Nat. Commun.">
        <title>Genetic determinants of endophytism in the Arabidopsis root mycobiome.</title>
        <authorList>
            <person name="Mesny F."/>
            <person name="Miyauchi S."/>
            <person name="Thiergart T."/>
            <person name="Pickel B."/>
            <person name="Atanasova L."/>
            <person name="Karlsson M."/>
            <person name="Huettel B."/>
            <person name="Barry K.W."/>
            <person name="Haridas S."/>
            <person name="Chen C."/>
            <person name="Bauer D."/>
            <person name="Andreopoulos W."/>
            <person name="Pangilinan J."/>
            <person name="LaButti K."/>
            <person name="Riley R."/>
            <person name="Lipzen A."/>
            <person name="Clum A."/>
            <person name="Drula E."/>
            <person name="Henrissat B."/>
            <person name="Kohler A."/>
            <person name="Grigoriev I.V."/>
            <person name="Martin F.M."/>
            <person name="Hacquard S."/>
        </authorList>
    </citation>
    <scope>NUCLEOTIDE SEQUENCE</scope>
    <source>
        <strain evidence="2">MPI-CAGE-CH-0230</strain>
    </source>
</reference>
<evidence type="ECO:0000256" key="1">
    <source>
        <dbReference type="SAM" id="MobiDB-lite"/>
    </source>
</evidence>
<proteinExistence type="predicted"/>
<name>A0A9P9BUT1_9PEZI</name>
<feature type="region of interest" description="Disordered" evidence="1">
    <location>
        <begin position="27"/>
        <end position="122"/>
    </location>
</feature>
<dbReference type="Proteomes" id="UP000756346">
    <property type="component" value="Unassembled WGS sequence"/>
</dbReference>
<feature type="compositionally biased region" description="Basic and acidic residues" evidence="1">
    <location>
        <begin position="68"/>
        <end position="88"/>
    </location>
</feature>
<evidence type="ECO:0000313" key="2">
    <source>
        <dbReference type="EMBL" id="KAH7037961.1"/>
    </source>
</evidence>
<protein>
    <submittedName>
        <fullName evidence="2">Uncharacterized protein</fullName>
    </submittedName>
</protein>
<feature type="compositionally biased region" description="Polar residues" evidence="1">
    <location>
        <begin position="44"/>
        <end position="59"/>
    </location>
</feature>